<evidence type="ECO:0000256" key="1">
    <source>
        <dbReference type="SAM" id="Phobius"/>
    </source>
</evidence>
<keyword evidence="1" id="KW-0472">Membrane</keyword>
<keyword evidence="1" id="KW-0812">Transmembrane</keyword>
<feature type="transmembrane region" description="Helical" evidence="1">
    <location>
        <begin position="57"/>
        <end position="76"/>
    </location>
</feature>
<reference evidence="2 3" key="1">
    <citation type="submission" date="2020-05" db="EMBL/GenBank/DDBJ databases">
        <title>MicrobeNet Type strains.</title>
        <authorList>
            <person name="Nicholson A.C."/>
        </authorList>
    </citation>
    <scope>NUCLEOTIDE SEQUENCE [LARGE SCALE GENOMIC DNA]</scope>
    <source>
        <strain evidence="2 3">JCM 3224</strain>
    </source>
</reference>
<dbReference type="RefSeq" id="WP_157553405.1">
    <property type="nucleotide sequence ID" value="NZ_JABELX010000017.1"/>
</dbReference>
<keyword evidence="1" id="KW-1133">Transmembrane helix</keyword>
<accession>A0A849CEW0</accession>
<evidence type="ECO:0000313" key="3">
    <source>
        <dbReference type="Proteomes" id="UP000586827"/>
    </source>
</evidence>
<dbReference type="AlphaFoldDB" id="A0A849CEW0"/>
<dbReference type="Proteomes" id="UP000586827">
    <property type="component" value="Unassembled WGS sequence"/>
</dbReference>
<feature type="transmembrane region" description="Helical" evidence="1">
    <location>
        <begin position="165"/>
        <end position="185"/>
    </location>
</feature>
<gene>
    <name evidence="2" type="ORF">HLB23_34675</name>
</gene>
<keyword evidence="3" id="KW-1185">Reference proteome</keyword>
<name>A0A849CEW0_9NOCA</name>
<sequence>MTTIPLGHNEHTSRTPLIPGRGSVIGIIARNPEPVLMTAPQPLWFVLPALLLLTEQAFVPASVLPSLVGVVLAAWVQRRVARKGRPGLARISVWFSPLQQRPGVLIHLVDDIGRRWNVRFLPVTPMELRIGDPVFTDGRVDRHGELRIRAITNIRTGVRQLSRGIVVWPIVWGSIAVMILTVVAVA</sequence>
<dbReference type="EMBL" id="JABELX010000017">
    <property type="protein sequence ID" value="NNH74937.1"/>
    <property type="molecule type" value="Genomic_DNA"/>
</dbReference>
<organism evidence="2 3">
    <name type="scientific">Nocardia uniformis</name>
    <dbReference type="NCBI Taxonomy" id="53432"/>
    <lineage>
        <taxon>Bacteria</taxon>
        <taxon>Bacillati</taxon>
        <taxon>Actinomycetota</taxon>
        <taxon>Actinomycetes</taxon>
        <taxon>Mycobacteriales</taxon>
        <taxon>Nocardiaceae</taxon>
        <taxon>Nocardia</taxon>
    </lineage>
</organism>
<comment type="caution">
    <text evidence="2">The sequence shown here is derived from an EMBL/GenBank/DDBJ whole genome shotgun (WGS) entry which is preliminary data.</text>
</comment>
<protein>
    <submittedName>
        <fullName evidence="2">Uncharacterized protein</fullName>
    </submittedName>
</protein>
<proteinExistence type="predicted"/>
<evidence type="ECO:0000313" key="2">
    <source>
        <dbReference type="EMBL" id="NNH74937.1"/>
    </source>
</evidence>